<keyword evidence="5 6" id="KW-0472">Membrane</keyword>
<reference evidence="8 9" key="1">
    <citation type="submission" date="2020-07" db="EMBL/GenBank/DDBJ databases">
        <title>Sequencing the genomes of 1000 actinobacteria strains.</title>
        <authorList>
            <person name="Klenk H.-P."/>
        </authorList>
    </citation>
    <scope>NUCLEOTIDE SEQUENCE [LARGE SCALE GENOMIC DNA]</scope>
    <source>
        <strain evidence="8 9">DSM 45975</strain>
    </source>
</reference>
<feature type="transmembrane region" description="Helical" evidence="6">
    <location>
        <begin position="207"/>
        <end position="233"/>
    </location>
</feature>
<sequence length="243" mass="25536">MTLAVASLLSAVGLLFVPVVPAEARLRKWLLPRRTDEPGARRRFAPNVGPRSVLPLVTGICAPVGGVLFGWPVAVVVVALGGGWWYRAGRGHRRETNEPLRLAAGWDLLATGLRAGMPLPVVVRAVAAELPDEPADALRQVADSLALGADPVAAWEPALRHTDTAGLAHAARRTARTGSGLAAVVEDIASRARSSMAEQAQARAQRAAVWVSAPLGLCFLPAFLCLGVLPVVVGMVHEISSAW</sequence>
<comment type="caution">
    <text evidence="8">The sequence shown here is derived from an EMBL/GenBank/DDBJ whole genome shotgun (WGS) entry which is preliminary data.</text>
</comment>
<evidence type="ECO:0000313" key="9">
    <source>
        <dbReference type="Proteomes" id="UP000569329"/>
    </source>
</evidence>
<gene>
    <name evidence="8" type="ORF">FHX42_003923</name>
</gene>
<dbReference type="Proteomes" id="UP000569329">
    <property type="component" value="Unassembled WGS sequence"/>
</dbReference>
<feature type="domain" description="Type II secretion system protein GspF" evidence="7">
    <location>
        <begin position="108"/>
        <end position="226"/>
    </location>
</feature>
<dbReference type="RefSeq" id="WP_182545777.1">
    <property type="nucleotide sequence ID" value="NZ_JACGWZ010000006.1"/>
</dbReference>
<dbReference type="AlphaFoldDB" id="A0A839DYH8"/>
<keyword evidence="4 6" id="KW-1133">Transmembrane helix</keyword>
<dbReference type="PANTHER" id="PTHR35007:SF3">
    <property type="entry name" value="POSSIBLE CONSERVED ALANINE RICH MEMBRANE PROTEIN"/>
    <property type="match status" value="1"/>
</dbReference>
<keyword evidence="9" id="KW-1185">Reference proteome</keyword>
<feature type="transmembrane region" description="Helical" evidence="6">
    <location>
        <begin position="53"/>
        <end position="86"/>
    </location>
</feature>
<dbReference type="EMBL" id="JACGWZ010000006">
    <property type="protein sequence ID" value="MBA8826544.1"/>
    <property type="molecule type" value="Genomic_DNA"/>
</dbReference>
<dbReference type="GO" id="GO:0005886">
    <property type="term" value="C:plasma membrane"/>
    <property type="evidence" value="ECO:0007669"/>
    <property type="project" value="UniProtKB-SubCell"/>
</dbReference>
<proteinExistence type="predicted"/>
<keyword evidence="3 6" id="KW-0812">Transmembrane</keyword>
<evidence type="ECO:0000256" key="1">
    <source>
        <dbReference type="ARBA" id="ARBA00004651"/>
    </source>
</evidence>
<comment type="subcellular location">
    <subcellularLocation>
        <location evidence="1">Cell membrane</location>
        <topology evidence="1">Multi-pass membrane protein</topology>
    </subcellularLocation>
</comment>
<evidence type="ECO:0000256" key="6">
    <source>
        <dbReference type="SAM" id="Phobius"/>
    </source>
</evidence>
<evidence type="ECO:0000259" key="7">
    <source>
        <dbReference type="Pfam" id="PF00482"/>
    </source>
</evidence>
<evidence type="ECO:0000256" key="3">
    <source>
        <dbReference type="ARBA" id="ARBA00022692"/>
    </source>
</evidence>
<name>A0A839DYH8_9PSEU</name>
<protein>
    <submittedName>
        <fullName evidence="8">Flp pilus assembly protein TadB</fullName>
    </submittedName>
</protein>
<keyword evidence="2" id="KW-1003">Cell membrane</keyword>
<evidence type="ECO:0000256" key="2">
    <source>
        <dbReference type="ARBA" id="ARBA00022475"/>
    </source>
</evidence>
<dbReference type="PANTHER" id="PTHR35007">
    <property type="entry name" value="INTEGRAL MEMBRANE PROTEIN-RELATED"/>
    <property type="match status" value="1"/>
</dbReference>
<evidence type="ECO:0000256" key="5">
    <source>
        <dbReference type="ARBA" id="ARBA00023136"/>
    </source>
</evidence>
<evidence type="ECO:0000313" key="8">
    <source>
        <dbReference type="EMBL" id="MBA8826544.1"/>
    </source>
</evidence>
<accession>A0A839DYH8</accession>
<evidence type="ECO:0000256" key="4">
    <source>
        <dbReference type="ARBA" id="ARBA00022989"/>
    </source>
</evidence>
<dbReference type="Pfam" id="PF00482">
    <property type="entry name" value="T2SSF"/>
    <property type="match status" value="1"/>
</dbReference>
<organism evidence="8 9">
    <name type="scientific">Halosaccharopolyspora lacisalsi</name>
    <dbReference type="NCBI Taxonomy" id="1000566"/>
    <lineage>
        <taxon>Bacteria</taxon>
        <taxon>Bacillati</taxon>
        <taxon>Actinomycetota</taxon>
        <taxon>Actinomycetes</taxon>
        <taxon>Pseudonocardiales</taxon>
        <taxon>Pseudonocardiaceae</taxon>
        <taxon>Halosaccharopolyspora</taxon>
    </lineage>
</organism>
<dbReference type="InterPro" id="IPR018076">
    <property type="entry name" value="T2SS_GspF_dom"/>
</dbReference>